<reference evidence="2" key="2">
    <citation type="submission" date="2020-08" db="EMBL/GenBank/DDBJ databases">
        <authorList>
            <person name="Chen M."/>
            <person name="Teng W."/>
            <person name="Zhao L."/>
            <person name="Hu C."/>
            <person name="Zhou Y."/>
            <person name="Han B."/>
            <person name="Song L."/>
            <person name="Shu W."/>
        </authorList>
    </citation>
    <scope>NUCLEOTIDE SEQUENCE</scope>
    <source>
        <strain evidence="2">FACHB-1375</strain>
    </source>
</reference>
<name>A0A926VJT7_9CYAN</name>
<proteinExistence type="predicted"/>
<evidence type="ECO:0000313" key="3">
    <source>
        <dbReference type="Proteomes" id="UP000641646"/>
    </source>
</evidence>
<evidence type="ECO:0000256" key="1">
    <source>
        <dbReference type="SAM" id="Phobius"/>
    </source>
</evidence>
<sequence>MTKNLYLGDAAIAQTASSILVVKKNRYFNKMRSLYSTPMQREKFPKLPKEY</sequence>
<gene>
    <name evidence="2" type="ORF">H6G03_22315</name>
</gene>
<feature type="transmembrane region" description="Helical" evidence="1">
    <location>
        <begin position="6"/>
        <end position="22"/>
    </location>
</feature>
<reference evidence="2" key="1">
    <citation type="journal article" date="2015" name="ISME J.">
        <title>Draft Genome Sequence of Streptomyces incarnatus NRRL8089, which Produces the Nucleoside Antibiotic Sinefungin.</title>
        <authorList>
            <person name="Oshima K."/>
            <person name="Hattori M."/>
            <person name="Shimizu H."/>
            <person name="Fukuda K."/>
            <person name="Nemoto M."/>
            <person name="Inagaki K."/>
            <person name="Tamura T."/>
        </authorList>
    </citation>
    <scope>NUCLEOTIDE SEQUENCE</scope>
    <source>
        <strain evidence="2">FACHB-1375</strain>
    </source>
</reference>
<organism evidence="2 3">
    <name type="scientific">Aerosakkonema funiforme FACHB-1375</name>
    <dbReference type="NCBI Taxonomy" id="2949571"/>
    <lineage>
        <taxon>Bacteria</taxon>
        <taxon>Bacillati</taxon>
        <taxon>Cyanobacteriota</taxon>
        <taxon>Cyanophyceae</taxon>
        <taxon>Oscillatoriophycideae</taxon>
        <taxon>Aerosakkonematales</taxon>
        <taxon>Aerosakkonemataceae</taxon>
        <taxon>Aerosakkonema</taxon>
    </lineage>
</organism>
<keyword evidence="1" id="KW-1133">Transmembrane helix</keyword>
<protein>
    <submittedName>
        <fullName evidence="2">Uncharacterized protein</fullName>
    </submittedName>
</protein>
<dbReference type="Proteomes" id="UP000641646">
    <property type="component" value="Unassembled WGS sequence"/>
</dbReference>
<keyword evidence="3" id="KW-1185">Reference proteome</keyword>
<accession>A0A926VJT7</accession>
<keyword evidence="1" id="KW-0812">Transmembrane</keyword>
<dbReference type="RefSeq" id="WP_190468794.1">
    <property type="nucleotide sequence ID" value="NZ_JACJPW010000064.1"/>
</dbReference>
<dbReference type="EMBL" id="JACJPW010000064">
    <property type="protein sequence ID" value="MBD2183764.1"/>
    <property type="molecule type" value="Genomic_DNA"/>
</dbReference>
<dbReference type="AlphaFoldDB" id="A0A926VJT7"/>
<keyword evidence="1" id="KW-0472">Membrane</keyword>
<evidence type="ECO:0000313" key="2">
    <source>
        <dbReference type="EMBL" id="MBD2183764.1"/>
    </source>
</evidence>
<comment type="caution">
    <text evidence="2">The sequence shown here is derived from an EMBL/GenBank/DDBJ whole genome shotgun (WGS) entry which is preliminary data.</text>
</comment>